<feature type="compositionally biased region" description="Acidic residues" evidence="2">
    <location>
        <begin position="611"/>
        <end position="620"/>
    </location>
</feature>
<dbReference type="AlphaFoldDB" id="A0A1D1ZRK7"/>
<evidence type="ECO:0000259" key="3">
    <source>
        <dbReference type="Pfam" id="PF10193"/>
    </source>
</evidence>
<feature type="domain" description="Telomere length regulation protein conserved" evidence="3">
    <location>
        <begin position="644"/>
        <end position="758"/>
    </location>
</feature>
<gene>
    <name evidence="4" type="ORF">g.11066</name>
</gene>
<dbReference type="GO" id="GO:0051879">
    <property type="term" value="F:Hsp90 protein binding"/>
    <property type="evidence" value="ECO:0007669"/>
    <property type="project" value="TreeGrafter"/>
</dbReference>
<accession>A0A1D1ZRK7</accession>
<dbReference type="PANTHER" id="PTHR15830">
    <property type="entry name" value="TELOMERE LENGTH REGULATION PROTEIN TEL2 FAMILY MEMBER"/>
    <property type="match status" value="1"/>
</dbReference>
<dbReference type="InterPro" id="IPR051970">
    <property type="entry name" value="TEL2_Regulation"/>
</dbReference>
<dbReference type="Gene3D" id="1.25.40.720">
    <property type="entry name" value="Telomere length regulation protein 2, C-terminal domain"/>
    <property type="match status" value="1"/>
</dbReference>
<feature type="compositionally biased region" description="Acidic residues" evidence="2">
    <location>
        <begin position="539"/>
        <end position="548"/>
    </location>
</feature>
<feature type="region of interest" description="Disordered" evidence="2">
    <location>
        <begin position="769"/>
        <end position="793"/>
    </location>
</feature>
<name>A0A1D1ZRK7_AUXPR</name>
<dbReference type="GO" id="GO:0042162">
    <property type="term" value="F:telomeric DNA binding"/>
    <property type="evidence" value="ECO:0007669"/>
    <property type="project" value="TreeGrafter"/>
</dbReference>
<evidence type="ECO:0000313" key="4">
    <source>
        <dbReference type="EMBL" id="JAT69343.1"/>
    </source>
</evidence>
<proteinExistence type="inferred from homology"/>
<organism evidence="4">
    <name type="scientific">Auxenochlorella protothecoides</name>
    <name type="common">Green microalga</name>
    <name type="synonym">Chlorella protothecoides</name>
    <dbReference type="NCBI Taxonomy" id="3075"/>
    <lineage>
        <taxon>Eukaryota</taxon>
        <taxon>Viridiplantae</taxon>
        <taxon>Chlorophyta</taxon>
        <taxon>core chlorophytes</taxon>
        <taxon>Trebouxiophyceae</taxon>
        <taxon>Chlorellales</taxon>
        <taxon>Chlorellaceae</taxon>
        <taxon>Auxenochlorella</taxon>
    </lineage>
</organism>
<comment type="similarity">
    <text evidence="1">Belongs to the TEL2 family.</text>
</comment>
<sequence>MDEASRELGLAIAGALPRCKTLEQVIALLELGPVVLGGDAIAPEMLAKAAVLQGIMHDLDAQLQSVQARAPTEATTRTSDFPLPSSPAVKAYSHALLSSVAPRWLAQLEERGAPGFVQRHFWSWFGRLSVRDALLTAVDHLAAVQPVLVESASGRSRRHTSVAAASGIVAAELLSARFGSPQSCVASVARLVEDLAGVGAVGRQMADRPETSCAAGCSEATEADQERIAGALAALPDLAPSWEHACLAAPAYCAALLPALSWAAASTGPLGAQATRLAAATTQRLVRRGHAQPVGAALAQLAAEVDGMSPAVDVARSKGDAGADDPAESDRGMLKGASAEPCPHQAPLVPFLAPTPPLAWLGQLEDARAGLAALQAALSSRRGAHAGAVLAALGAASPARSPETLQRLLGDRMLPPAAVRAAVTELLGAAGPDPGGSAGRLLPLAQAWAGSCTLPAPRQAALTLGLCAALVAIDVGALDQGPLLPAILGGVSAHLDSPQPEVRRRGMRVARQLSLTLDPASPALFADELALGELEEGYWEASEDEGEGGGEGNECGAGQVAGRCLEAPRGSSDRSPAEGSGVAPSGEGMARETPRAESDSEEELGPLTGTDSDDDDELDDTAGLPAYDLAESDEDESARRRLSLREVISGLSKAESDWKGALQAVQAAEMLVRAAPDELPHQADRLARALLHARLPSWGDEETASGAPPILEQRMGAIVATLGAEPQRGGIALASELYSPSLDTHQRVLILDALSSAALELAGRVPGRAGLGGGRGPGARARPPLPALGPDGGGKVGRVTWRADRSLQSLGSGGDSEGYTNRFTVVALQWASVLLGGVDKQHHGIDLFGRDAFLLGRLLTTLGTFLEATAGHVESAGLTSATLELVRCEAVHAHAEPYVRRAAVLAVAQAVTSLPPGILARAMLSTTSAPGDSMLVHQLEWAGAWLDEVHGRDSDDTCRGMAEATQKLRAHLAGQAALELRGAAGASSLLEHGVLHLPGGSGIITLGPARDVILPFSQ</sequence>
<protein>
    <recommendedName>
        <fullName evidence="3">Telomere length regulation protein conserved domain-containing protein</fullName>
    </recommendedName>
</protein>
<feature type="compositionally biased region" description="Basic and acidic residues" evidence="2">
    <location>
        <begin position="589"/>
        <end position="598"/>
    </location>
</feature>
<dbReference type="GO" id="GO:0005829">
    <property type="term" value="C:cytosol"/>
    <property type="evidence" value="ECO:0007669"/>
    <property type="project" value="TreeGrafter"/>
</dbReference>
<feature type="region of interest" description="Disordered" evidence="2">
    <location>
        <begin position="539"/>
        <end position="558"/>
    </location>
</feature>
<evidence type="ECO:0000256" key="1">
    <source>
        <dbReference type="ARBA" id="ARBA00006133"/>
    </source>
</evidence>
<feature type="region of interest" description="Disordered" evidence="2">
    <location>
        <begin position="315"/>
        <end position="340"/>
    </location>
</feature>
<evidence type="ECO:0000256" key="2">
    <source>
        <dbReference type="SAM" id="MobiDB-lite"/>
    </source>
</evidence>
<feature type="region of interest" description="Disordered" evidence="2">
    <location>
        <begin position="566"/>
        <end position="639"/>
    </location>
</feature>
<dbReference type="InterPro" id="IPR038528">
    <property type="entry name" value="TEL2_C_sf"/>
</dbReference>
<dbReference type="GO" id="GO:0051083">
    <property type="term" value="P:'de novo' cotranslational protein folding"/>
    <property type="evidence" value="ECO:0007669"/>
    <property type="project" value="TreeGrafter"/>
</dbReference>
<dbReference type="EMBL" id="GDKF01009279">
    <property type="protein sequence ID" value="JAT69343.1"/>
    <property type="molecule type" value="Transcribed_RNA"/>
</dbReference>
<dbReference type="PANTHER" id="PTHR15830:SF10">
    <property type="entry name" value="TELOMERE LENGTH REGULATION PROTEIN TEL2 HOMOLOG"/>
    <property type="match status" value="1"/>
</dbReference>
<dbReference type="InterPro" id="IPR019337">
    <property type="entry name" value="Telomere_length_regulation_dom"/>
</dbReference>
<reference evidence="4" key="1">
    <citation type="submission" date="2015-08" db="EMBL/GenBank/DDBJ databases">
        <authorList>
            <person name="Babu N.S."/>
            <person name="Beckwith C.J."/>
            <person name="Beseler K.G."/>
            <person name="Brison A."/>
            <person name="Carone J.V."/>
            <person name="Caskin T.P."/>
            <person name="Diamond M."/>
            <person name="Durham M.E."/>
            <person name="Foxe J.M."/>
            <person name="Go M."/>
            <person name="Henderson B.A."/>
            <person name="Jones I.B."/>
            <person name="McGettigan J.A."/>
            <person name="Micheletti S.J."/>
            <person name="Nasrallah M.E."/>
            <person name="Ortiz D."/>
            <person name="Piller C.R."/>
            <person name="Privatt S.R."/>
            <person name="Schneider S.L."/>
            <person name="Sharp S."/>
            <person name="Smith T.C."/>
            <person name="Stanton J.D."/>
            <person name="Ullery H.E."/>
            <person name="Wilson R.J."/>
            <person name="Serrano M.G."/>
            <person name="Buck G."/>
            <person name="Lee V."/>
            <person name="Wang Y."/>
            <person name="Carvalho R."/>
            <person name="Voegtly L."/>
            <person name="Shi R."/>
            <person name="Duckworth R."/>
            <person name="Johnson A."/>
            <person name="Loviza R."/>
            <person name="Walstead R."/>
            <person name="Shah Z."/>
            <person name="Kiflezghi M."/>
            <person name="Wade K."/>
            <person name="Ball S.L."/>
            <person name="Bradley K.W."/>
            <person name="Asai D.J."/>
            <person name="Bowman C.A."/>
            <person name="Russell D.A."/>
            <person name="Pope W.H."/>
            <person name="Jacobs-Sera D."/>
            <person name="Hendrix R.W."/>
            <person name="Hatfull G.F."/>
        </authorList>
    </citation>
    <scope>NUCLEOTIDE SEQUENCE</scope>
</reference>
<dbReference type="Pfam" id="PF10193">
    <property type="entry name" value="Telomere_reg-2"/>
    <property type="match status" value="1"/>
</dbReference>